<dbReference type="EC" id="3.1.13.1" evidence="8"/>
<reference evidence="11 12" key="1">
    <citation type="journal article" date="2023" name="bioRxiv">
        <title>An intranuclear bacterial parasite of deep-sea mussels expresses apoptosis inhibitors acquired from its host.</title>
        <authorList>
            <person name="Gonzalez Porras M.A."/>
            <person name="Assie A."/>
            <person name="Tietjen M."/>
            <person name="Violette M."/>
            <person name="Kleiner M."/>
            <person name="Gruber-Vodicka H."/>
            <person name="Dubilier N."/>
            <person name="Leisch N."/>
        </authorList>
    </citation>
    <scope>NUCLEOTIDE SEQUENCE [LARGE SCALE GENOMIC DNA]</scope>
    <source>
        <strain evidence="11">IAP13</strain>
    </source>
</reference>
<comment type="caution">
    <text evidence="11">The sequence shown here is derived from an EMBL/GenBank/DDBJ whole genome shotgun (WGS) entry which is preliminary data.</text>
</comment>
<evidence type="ECO:0000256" key="4">
    <source>
        <dbReference type="ARBA" id="ARBA00022722"/>
    </source>
</evidence>
<keyword evidence="3 8" id="KW-0963">Cytoplasm</keyword>
<feature type="compositionally biased region" description="Basic and acidic residues" evidence="9">
    <location>
        <begin position="780"/>
        <end position="801"/>
    </location>
</feature>
<dbReference type="NCBIfam" id="TIGR02063">
    <property type="entry name" value="RNase_R"/>
    <property type="match status" value="1"/>
</dbReference>
<dbReference type="EMBL" id="JASXSV010000013">
    <property type="protein sequence ID" value="MDP0589388.1"/>
    <property type="molecule type" value="Genomic_DNA"/>
</dbReference>
<evidence type="ECO:0000313" key="12">
    <source>
        <dbReference type="Proteomes" id="UP001178148"/>
    </source>
</evidence>
<organism evidence="11 12">
    <name type="scientific">Candidatus Endonucleibacter bathymodioli</name>
    <dbReference type="NCBI Taxonomy" id="539814"/>
    <lineage>
        <taxon>Bacteria</taxon>
        <taxon>Pseudomonadati</taxon>
        <taxon>Pseudomonadota</taxon>
        <taxon>Gammaproteobacteria</taxon>
        <taxon>Oceanospirillales</taxon>
        <taxon>Endozoicomonadaceae</taxon>
        <taxon>Candidatus Endonucleibacter</taxon>
    </lineage>
</organism>
<comment type="catalytic activity">
    <reaction evidence="1 8">
        <text>Exonucleolytic cleavage in the 3'- to 5'-direction to yield nucleoside 5'-phosphates.</text>
        <dbReference type="EC" id="3.1.13.1"/>
    </reaction>
</comment>
<keyword evidence="12" id="KW-1185">Reference proteome</keyword>
<feature type="compositionally biased region" description="Basic residues" evidence="9">
    <location>
        <begin position="841"/>
        <end position="855"/>
    </location>
</feature>
<name>A0AA90NM89_9GAMM</name>
<dbReference type="Pfam" id="PF00575">
    <property type="entry name" value="S1"/>
    <property type="match status" value="1"/>
</dbReference>
<accession>A0AA90NM89</accession>
<dbReference type="InterPro" id="IPR022966">
    <property type="entry name" value="RNase_II/R_CS"/>
</dbReference>
<dbReference type="SUPFAM" id="SSF50249">
    <property type="entry name" value="Nucleic acid-binding proteins"/>
    <property type="match status" value="4"/>
</dbReference>
<dbReference type="InterPro" id="IPR011129">
    <property type="entry name" value="CSD"/>
</dbReference>
<evidence type="ECO:0000256" key="6">
    <source>
        <dbReference type="ARBA" id="ARBA00022839"/>
    </source>
</evidence>
<evidence type="ECO:0000256" key="7">
    <source>
        <dbReference type="ARBA" id="ARBA00022884"/>
    </source>
</evidence>
<dbReference type="PANTHER" id="PTHR23355:SF9">
    <property type="entry name" value="DIS3-LIKE EXONUCLEASE 2"/>
    <property type="match status" value="1"/>
</dbReference>
<dbReference type="PANTHER" id="PTHR23355">
    <property type="entry name" value="RIBONUCLEASE"/>
    <property type="match status" value="1"/>
</dbReference>
<sequence>MSEWWKDSDPQAEQEASRYANPIPSRQFIMQFLEERGLPVNHNAICQGLGVTEEQQEALMYRLKAMIRDGQLLQDRKGSFVLMSKLDLIKGRVQGHKEGYGFLVPDDGGGDLYLSAREMRQVFDGDRALVCERGLDRRGRKEGKIVEVLERNTIQIVGRYFEDSGVAYVIPENTRIGREVIVTPGPLMAVSGQYVLLEIIEQPGRRSLPVGLVKEILGDRSDAGMEVEVALRTHDIPHVWSDEVKKECEKFNDEVLDSDKRDRVDLREVPFVTIDGEDARDFDDAVCCEVQKGGGWRLYVAIADVSHYVRVNSALDVEAKERGTSVYFPGHVVPMLPEVLSNGLCSLNPEVDRLAMVCEMTISAEGTLSGYIFYEGLIRSHARLTYEQVWEMLSMPLSSEGEALRRQRVALVPHIEELYCVYQALRKVRETRGAIDFDTVETRIVFGENRKIDRIVPTERNEAHKLIEECMLCANVVSARFLEHHGIPGLFRVHEGPTMEKRLNLNNFLGSFGLSVPAGAIKPKDIQALMEIVRTRPDAHVIQTVVLRSMSQAVYTASNQGHFGLAFQAYTHFTSPIRRYPDLLTHRAIRHIIRSNIESSQVKRTKAKELNKKAIYPYDAAAIETLGEHCSRTERRADEATRDATDWLKCEYMQQHLGQDFKGVVSSVTGFGLFVELKDIFVEGLVHISSLPGDYYHFDAIHHRLNGERTGTSFRLGDEINVTVSRVSQDDKKIDFELSSSFGSVNAGNKRGIARNGGNQSRTVKSTAAKAWLLSKAKAAQEADEKAKGSKSDKKRVSSEHTKKKKNSDSKKKRVNNKAGKKKVEKSQAKKSGVSVEKKRSGLRGRPKQKVKVDN</sequence>
<feature type="compositionally biased region" description="Basic residues" evidence="9">
    <location>
        <begin position="802"/>
        <end position="824"/>
    </location>
</feature>
<protein>
    <recommendedName>
        <fullName evidence="8">Ribonuclease R</fullName>
        <shortName evidence="8">RNase R</shortName>
        <ecNumber evidence="8">3.1.13.1</ecNumber>
    </recommendedName>
</protein>
<feature type="region of interest" description="Disordered" evidence="9">
    <location>
        <begin position="780"/>
        <end position="855"/>
    </location>
</feature>
<keyword evidence="6 8" id="KW-0269">Exonuclease</keyword>
<gene>
    <name evidence="8 11" type="primary">rnr</name>
    <name evidence="11" type="ORF">QS748_09450</name>
</gene>
<dbReference type="InterPro" id="IPR003029">
    <property type="entry name" value="S1_domain"/>
</dbReference>
<dbReference type="InterPro" id="IPR011805">
    <property type="entry name" value="RNase_R"/>
</dbReference>
<dbReference type="NCBIfam" id="TIGR00358">
    <property type="entry name" value="3_prime_RNase"/>
    <property type="match status" value="1"/>
</dbReference>
<dbReference type="InterPro" id="IPR012340">
    <property type="entry name" value="NA-bd_OB-fold"/>
</dbReference>
<evidence type="ECO:0000256" key="2">
    <source>
        <dbReference type="ARBA" id="ARBA00004496"/>
    </source>
</evidence>
<dbReference type="Pfam" id="PF17876">
    <property type="entry name" value="CSD2"/>
    <property type="match status" value="1"/>
</dbReference>
<proteinExistence type="inferred from homology"/>
<dbReference type="GO" id="GO:0005829">
    <property type="term" value="C:cytosol"/>
    <property type="evidence" value="ECO:0007669"/>
    <property type="project" value="UniProtKB-ARBA"/>
</dbReference>
<evidence type="ECO:0000256" key="1">
    <source>
        <dbReference type="ARBA" id="ARBA00001849"/>
    </source>
</evidence>
<keyword evidence="5 8" id="KW-0378">Hydrolase</keyword>
<evidence type="ECO:0000256" key="8">
    <source>
        <dbReference type="HAMAP-Rule" id="MF_01895"/>
    </source>
</evidence>
<dbReference type="AlphaFoldDB" id="A0AA90NM89"/>
<dbReference type="Gene3D" id="2.40.50.140">
    <property type="entry name" value="Nucleic acid-binding proteins"/>
    <property type="match status" value="2"/>
</dbReference>
<keyword evidence="7 8" id="KW-0694">RNA-binding</keyword>
<dbReference type="GO" id="GO:0008859">
    <property type="term" value="F:exoribonuclease II activity"/>
    <property type="evidence" value="ECO:0007669"/>
    <property type="project" value="UniProtKB-UniRule"/>
</dbReference>
<dbReference type="CDD" id="cd04471">
    <property type="entry name" value="S1_RNase_R"/>
    <property type="match status" value="1"/>
</dbReference>
<dbReference type="InterPro" id="IPR004476">
    <property type="entry name" value="RNase_II/RNase_R"/>
</dbReference>
<evidence type="ECO:0000259" key="10">
    <source>
        <dbReference type="PROSITE" id="PS50126"/>
    </source>
</evidence>
<dbReference type="PROSITE" id="PS50126">
    <property type="entry name" value="S1"/>
    <property type="match status" value="1"/>
</dbReference>
<dbReference type="SMART" id="SM00316">
    <property type="entry name" value="S1"/>
    <property type="match status" value="1"/>
</dbReference>
<dbReference type="Pfam" id="PF00773">
    <property type="entry name" value="RNB"/>
    <property type="match status" value="1"/>
</dbReference>
<evidence type="ECO:0000313" key="11">
    <source>
        <dbReference type="EMBL" id="MDP0589388.1"/>
    </source>
</evidence>
<evidence type="ECO:0000256" key="3">
    <source>
        <dbReference type="ARBA" id="ARBA00022490"/>
    </source>
</evidence>
<dbReference type="InterPro" id="IPR013223">
    <property type="entry name" value="RNase_B_OB_dom"/>
</dbReference>
<dbReference type="PROSITE" id="PS01175">
    <property type="entry name" value="RIBONUCLEASE_II"/>
    <property type="match status" value="1"/>
</dbReference>
<feature type="domain" description="S1 motif" evidence="10">
    <location>
        <begin position="658"/>
        <end position="739"/>
    </location>
</feature>
<evidence type="ECO:0000256" key="5">
    <source>
        <dbReference type="ARBA" id="ARBA00022801"/>
    </source>
</evidence>
<comment type="subcellular location">
    <subcellularLocation>
        <location evidence="2 8">Cytoplasm</location>
    </subcellularLocation>
</comment>
<dbReference type="InterPro" id="IPR001900">
    <property type="entry name" value="RNase_II/R"/>
</dbReference>
<evidence type="ECO:0000256" key="9">
    <source>
        <dbReference type="SAM" id="MobiDB-lite"/>
    </source>
</evidence>
<comment type="function">
    <text evidence="8">3'-5' exoribonuclease that releases 5'-nucleoside monophosphates and is involved in maturation of structured RNAs.</text>
</comment>
<dbReference type="Pfam" id="PF08206">
    <property type="entry name" value="OB_RNB"/>
    <property type="match status" value="1"/>
</dbReference>
<dbReference type="GO" id="GO:0006402">
    <property type="term" value="P:mRNA catabolic process"/>
    <property type="evidence" value="ECO:0007669"/>
    <property type="project" value="TreeGrafter"/>
</dbReference>
<dbReference type="InterPro" id="IPR040476">
    <property type="entry name" value="CSD2"/>
</dbReference>
<dbReference type="SMART" id="SM00955">
    <property type="entry name" value="RNB"/>
    <property type="match status" value="1"/>
</dbReference>
<keyword evidence="4 8" id="KW-0540">Nuclease</keyword>
<dbReference type="InterPro" id="IPR050180">
    <property type="entry name" value="RNR_Ribonuclease"/>
</dbReference>
<dbReference type="GO" id="GO:0003723">
    <property type="term" value="F:RNA binding"/>
    <property type="evidence" value="ECO:0007669"/>
    <property type="project" value="UniProtKB-UniRule"/>
</dbReference>
<dbReference type="HAMAP" id="MF_01895">
    <property type="entry name" value="RNase_R"/>
    <property type="match status" value="1"/>
</dbReference>
<dbReference type="Proteomes" id="UP001178148">
    <property type="component" value="Unassembled WGS sequence"/>
</dbReference>
<comment type="similarity">
    <text evidence="8">Belongs to the RNR ribonuclease family. RNase R subfamily.</text>
</comment>
<dbReference type="SMART" id="SM00357">
    <property type="entry name" value="CSP"/>
    <property type="match status" value="1"/>
</dbReference>